<gene>
    <name evidence="1" type="ORF">QAD02_018474</name>
</gene>
<sequence>MMCRSVSFCYQNTPDFDKKKYQELREAIRKKNIDLVQNLVEHGANVNGVHQDSVECTPLHLAVISRCPKIVEILLKGGADMSIRCGMWGDTPLTFAARIENTSIVDLLLS</sequence>
<evidence type="ECO:0000313" key="1">
    <source>
        <dbReference type="EMBL" id="KAJ8682682.1"/>
    </source>
</evidence>
<evidence type="ECO:0000313" key="2">
    <source>
        <dbReference type="Proteomes" id="UP001239111"/>
    </source>
</evidence>
<keyword evidence="2" id="KW-1185">Reference proteome</keyword>
<dbReference type="EMBL" id="CM056741">
    <property type="protein sequence ID" value="KAJ8682682.1"/>
    <property type="molecule type" value="Genomic_DNA"/>
</dbReference>
<protein>
    <submittedName>
        <fullName evidence="1">Uncharacterized protein</fullName>
    </submittedName>
</protein>
<name>A0ACC2PGT1_9HYME</name>
<organism evidence="1 2">
    <name type="scientific">Eretmocerus hayati</name>
    <dbReference type="NCBI Taxonomy" id="131215"/>
    <lineage>
        <taxon>Eukaryota</taxon>
        <taxon>Metazoa</taxon>
        <taxon>Ecdysozoa</taxon>
        <taxon>Arthropoda</taxon>
        <taxon>Hexapoda</taxon>
        <taxon>Insecta</taxon>
        <taxon>Pterygota</taxon>
        <taxon>Neoptera</taxon>
        <taxon>Endopterygota</taxon>
        <taxon>Hymenoptera</taxon>
        <taxon>Apocrita</taxon>
        <taxon>Proctotrupomorpha</taxon>
        <taxon>Chalcidoidea</taxon>
        <taxon>Aphelinidae</taxon>
        <taxon>Aphelininae</taxon>
        <taxon>Eretmocerus</taxon>
    </lineage>
</organism>
<comment type="caution">
    <text evidence="1">The sequence shown here is derived from an EMBL/GenBank/DDBJ whole genome shotgun (WGS) entry which is preliminary data.</text>
</comment>
<accession>A0ACC2PGT1</accession>
<reference evidence="1" key="1">
    <citation type="submission" date="2023-04" db="EMBL/GenBank/DDBJ databases">
        <title>A chromosome-level genome assembly of the parasitoid wasp Eretmocerus hayati.</title>
        <authorList>
            <person name="Zhong Y."/>
            <person name="Liu S."/>
            <person name="Liu Y."/>
        </authorList>
    </citation>
    <scope>NUCLEOTIDE SEQUENCE</scope>
    <source>
        <strain evidence="1">ZJU_SS_LIU_2023</strain>
    </source>
</reference>
<proteinExistence type="predicted"/>
<dbReference type="Proteomes" id="UP001239111">
    <property type="component" value="Chromosome 1"/>
</dbReference>